<evidence type="ECO:0000256" key="2">
    <source>
        <dbReference type="HAMAP-Rule" id="MF_01477"/>
    </source>
</evidence>
<protein>
    <recommendedName>
        <fullName evidence="2">Ribosomal silencing factor RsfS</fullName>
    </recommendedName>
</protein>
<dbReference type="Gene3D" id="3.30.460.10">
    <property type="entry name" value="Beta Polymerase, domain 2"/>
    <property type="match status" value="1"/>
</dbReference>
<dbReference type="HAMAP" id="MF_01477">
    <property type="entry name" value="Iojap_RsfS"/>
    <property type="match status" value="1"/>
</dbReference>
<dbReference type="PANTHER" id="PTHR21043">
    <property type="entry name" value="IOJAP SUPERFAMILY ORTHOLOG"/>
    <property type="match status" value="1"/>
</dbReference>
<comment type="function">
    <text evidence="2">Functions as a ribosomal silencing factor. Interacts with ribosomal protein uL14 (rplN), blocking formation of intersubunit bridge B8. Prevents association of the 30S and 50S ribosomal subunits and the formation of functional ribosomes, thus repressing translation.</text>
</comment>
<dbReference type="GO" id="GO:0017148">
    <property type="term" value="P:negative regulation of translation"/>
    <property type="evidence" value="ECO:0007669"/>
    <property type="project" value="UniProtKB-UniRule"/>
</dbReference>
<proteinExistence type="inferred from homology"/>
<dbReference type="Proteomes" id="UP000179769">
    <property type="component" value="Unassembled WGS sequence"/>
</dbReference>
<evidence type="ECO:0000256" key="1">
    <source>
        <dbReference type="ARBA" id="ARBA00010574"/>
    </source>
</evidence>
<dbReference type="Pfam" id="PF02410">
    <property type="entry name" value="RsfS"/>
    <property type="match status" value="1"/>
</dbReference>
<gene>
    <name evidence="2" type="primary">rsfS</name>
    <name evidence="3" type="ORF">BBK14_02480</name>
</gene>
<dbReference type="GO" id="GO:0005737">
    <property type="term" value="C:cytoplasm"/>
    <property type="evidence" value="ECO:0007669"/>
    <property type="project" value="UniProtKB-SubCell"/>
</dbReference>
<keyword evidence="2" id="KW-0678">Repressor</keyword>
<dbReference type="EMBL" id="MAXA01000113">
    <property type="protein sequence ID" value="OHV37266.1"/>
    <property type="molecule type" value="Genomic_DNA"/>
</dbReference>
<sequence>MTASPRATELALAAAQAAADKIAQDILILDVSERLTITDCFVIASAENERQVKAAVDEIEEKLRALGAKPLRREGEREGRWVLLDFADIVVHVLRAEERVYYSLERLWKDCPVIPFVDATVGAGVATAATGGVAGAGGGTAEPR</sequence>
<name>A0A1S1QUI5_9ACTN</name>
<keyword evidence="2" id="KW-0963">Cytoplasm</keyword>
<keyword evidence="4" id="KW-1185">Reference proteome</keyword>
<comment type="subunit">
    <text evidence="2">Interacts with ribosomal protein uL14 (rplN).</text>
</comment>
<dbReference type="FunFam" id="3.30.460.10:FF:000008">
    <property type="entry name" value="Ribosomal silencing factor RsfS"/>
    <property type="match status" value="1"/>
</dbReference>
<dbReference type="AlphaFoldDB" id="A0A1S1QUI5"/>
<dbReference type="RefSeq" id="WP_071061538.1">
    <property type="nucleotide sequence ID" value="NZ_JBFLUH010000027.1"/>
</dbReference>
<dbReference type="InterPro" id="IPR043519">
    <property type="entry name" value="NT_sf"/>
</dbReference>
<comment type="similarity">
    <text evidence="1 2">Belongs to the Iojap/RsfS family.</text>
</comment>
<comment type="subcellular location">
    <subcellularLocation>
        <location evidence="2">Cytoplasm</location>
    </subcellularLocation>
</comment>
<keyword evidence="2" id="KW-0810">Translation regulation</keyword>
<dbReference type="NCBIfam" id="TIGR00090">
    <property type="entry name" value="rsfS_iojap_ybeB"/>
    <property type="match status" value="1"/>
</dbReference>
<comment type="caution">
    <text evidence="3">The sequence shown here is derived from an EMBL/GenBank/DDBJ whole genome shotgun (WGS) entry which is preliminary data.</text>
</comment>
<dbReference type="GO" id="GO:0043023">
    <property type="term" value="F:ribosomal large subunit binding"/>
    <property type="evidence" value="ECO:0007669"/>
    <property type="project" value="TreeGrafter"/>
</dbReference>
<evidence type="ECO:0000313" key="4">
    <source>
        <dbReference type="Proteomes" id="UP000179769"/>
    </source>
</evidence>
<dbReference type="OrthoDB" id="9793681at2"/>
<dbReference type="GO" id="GO:0042256">
    <property type="term" value="P:cytosolic ribosome assembly"/>
    <property type="evidence" value="ECO:0007669"/>
    <property type="project" value="UniProtKB-UniRule"/>
</dbReference>
<dbReference type="InterPro" id="IPR004394">
    <property type="entry name" value="Iojap/RsfS/C7orf30"/>
</dbReference>
<accession>A0A1S1QUI5</accession>
<organism evidence="3 4">
    <name type="scientific">Parafrankia soli</name>
    <dbReference type="NCBI Taxonomy" id="2599596"/>
    <lineage>
        <taxon>Bacteria</taxon>
        <taxon>Bacillati</taxon>
        <taxon>Actinomycetota</taxon>
        <taxon>Actinomycetes</taxon>
        <taxon>Frankiales</taxon>
        <taxon>Frankiaceae</taxon>
        <taxon>Parafrankia</taxon>
    </lineage>
</organism>
<dbReference type="SUPFAM" id="SSF81301">
    <property type="entry name" value="Nucleotidyltransferase"/>
    <property type="match status" value="1"/>
</dbReference>
<dbReference type="PANTHER" id="PTHR21043:SF0">
    <property type="entry name" value="MITOCHONDRIAL ASSEMBLY OF RIBOSOMAL LARGE SUBUNIT PROTEIN 1"/>
    <property type="match status" value="1"/>
</dbReference>
<evidence type="ECO:0000313" key="3">
    <source>
        <dbReference type="EMBL" id="OHV37266.1"/>
    </source>
</evidence>
<dbReference type="GO" id="GO:0090071">
    <property type="term" value="P:negative regulation of ribosome biogenesis"/>
    <property type="evidence" value="ECO:0007669"/>
    <property type="project" value="UniProtKB-UniRule"/>
</dbReference>
<reference evidence="4" key="1">
    <citation type="submission" date="2016-07" db="EMBL/GenBank/DDBJ databases">
        <title>Frankia sp. NRRL B-16219 Genome sequencing.</title>
        <authorList>
            <person name="Ghodhbane-Gtari F."/>
            <person name="Swanson E."/>
            <person name="Gueddou A."/>
            <person name="Louati M."/>
            <person name="Nouioui I."/>
            <person name="Hezbri K."/>
            <person name="Abebe-Akele F."/>
            <person name="Simpson S."/>
            <person name="Morris K."/>
            <person name="Thomas K."/>
            <person name="Gtari M."/>
            <person name="Tisa L.S."/>
        </authorList>
    </citation>
    <scope>NUCLEOTIDE SEQUENCE [LARGE SCALE GENOMIC DNA]</scope>
    <source>
        <strain evidence="4">NRRL B-16219</strain>
    </source>
</reference>